<proteinExistence type="predicted"/>
<gene>
    <name evidence="2" type="ORF">CINCED_3A009887</name>
</gene>
<sequence>MEYYKDLVPELNNCEASIEFNKCVNQVVDAMNSQIPKDAFRSDPKSIHYEVLSDFLIYLDELGRDFKGGVVVSILFFFLKLLILRSGVIPSIDNASRIQSETKQNSNSETDANDTSRSKNYITFSGKCKDRGADAIGLVDKKPDEAMLLVTNICLTGVDLKCKYLSKRPLNAQKRTKVGQKLYMTAPVIGLETKWLLYSL</sequence>
<dbReference type="OrthoDB" id="6629314at2759"/>
<dbReference type="EMBL" id="CABPRJ010000477">
    <property type="protein sequence ID" value="VVC27974.1"/>
    <property type="molecule type" value="Genomic_DNA"/>
</dbReference>
<organism evidence="2 3">
    <name type="scientific">Cinara cedri</name>
    <dbReference type="NCBI Taxonomy" id="506608"/>
    <lineage>
        <taxon>Eukaryota</taxon>
        <taxon>Metazoa</taxon>
        <taxon>Ecdysozoa</taxon>
        <taxon>Arthropoda</taxon>
        <taxon>Hexapoda</taxon>
        <taxon>Insecta</taxon>
        <taxon>Pterygota</taxon>
        <taxon>Neoptera</taxon>
        <taxon>Paraneoptera</taxon>
        <taxon>Hemiptera</taxon>
        <taxon>Sternorrhyncha</taxon>
        <taxon>Aphidomorpha</taxon>
        <taxon>Aphidoidea</taxon>
        <taxon>Aphididae</taxon>
        <taxon>Lachninae</taxon>
        <taxon>Cinara</taxon>
    </lineage>
</organism>
<accession>A0A5E4M7H7</accession>
<protein>
    <submittedName>
        <fullName evidence="2">Uncharacterized protein</fullName>
    </submittedName>
</protein>
<dbReference type="Proteomes" id="UP000325440">
    <property type="component" value="Unassembled WGS sequence"/>
</dbReference>
<evidence type="ECO:0000313" key="3">
    <source>
        <dbReference type="Proteomes" id="UP000325440"/>
    </source>
</evidence>
<reference evidence="2 3" key="1">
    <citation type="submission" date="2019-08" db="EMBL/GenBank/DDBJ databases">
        <authorList>
            <person name="Alioto T."/>
            <person name="Alioto T."/>
            <person name="Gomez Garrido J."/>
        </authorList>
    </citation>
    <scope>NUCLEOTIDE SEQUENCE [LARGE SCALE GENOMIC DNA]</scope>
</reference>
<keyword evidence="3" id="KW-1185">Reference proteome</keyword>
<dbReference type="AlphaFoldDB" id="A0A5E4M7H7"/>
<evidence type="ECO:0000256" key="1">
    <source>
        <dbReference type="SAM" id="MobiDB-lite"/>
    </source>
</evidence>
<evidence type="ECO:0000313" key="2">
    <source>
        <dbReference type="EMBL" id="VVC27974.1"/>
    </source>
</evidence>
<name>A0A5E4M7H7_9HEMI</name>
<feature type="region of interest" description="Disordered" evidence="1">
    <location>
        <begin position="99"/>
        <end position="118"/>
    </location>
</feature>